<dbReference type="InterPro" id="IPR046348">
    <property type="entry name" value="SIS_dom_sf"/>
</dbReference>
<organism evidence="4 5">
    <name type="scientific">[Clostridium] citroniae WAL-19142</name>
    <dbReference type="NCBI Taxonomy" id="742734"/>
    <lineage>
        <taxon>Bacteria</taxon>
        <taxon>Bacillati</taxon>
        <taxon>Bacillota</taxon>
        <taxon>Clostridia</taxon>
        <taxon>Lachnospirales</taxon>
        <taxon>Lachnospiraceae</taxon>
        <taxon>Enterocloster</taxon>
    </lineage>
</organism>
<sequence>MADLTNDILGQPKLFALHRSRILSIPGKVRSEVRDNSVLMTGIATSLSALKSAYYLLNMQKKSHVQLINTCDLLDYWYPQEMDDRPLVVVSRSGESAETRRLLENINDQRTVIGVTEDRESMLARRASCLLEFEAREKAFSNTASFTISQLYTLAISVGLGYEPSVSLDGLLEQVCHLALAVIELEGQADKIGMIIAKSSGIMIEGQGYLSGIVEQYAQDFHETQTVGIPVVGGVMRHGAIELTQNKGIITLFLIPDDHTLERKSVLAEELWQSGKQVAVLTNSKHRFVSGIPVMRLPGSPIEISSVLFTLGMQLIFAGFAKARGMDDLQPSLVGKVTRRE</sequence>
<evidence type="ECO:0000256" key="3">
    <source>
        <dbReference type="ARBA" id="ARBA00016090"/>
    </source>
</evidence>
<evidence type="ECO:0000256" key="2">
    <source>
        <dbReference type="ARBA" id="ARBA00012916"/>
    </source>
</evidence>
<dbReference type="Proteomes" id="UP000037392">
    <property type="component" value="Unassembled WGS sequence"/>
</dbReference>
<comment type="catalytic activity">
    <reaction evidence="1">
        <text>D-fructose 6-phosphate + L-glutamine = D-glucosamine 6-phosphate + L-glutamate</text>
        <dbReference type="Rhea" id="RHEA:13237"/>
        <dbReference type="ChEBI" id="CHEBI:29985"/>
        <dbReference type="ChEBI" id="CHEBI:58359"/>
        <dbReference type="ChEBI" id="CHEBI:58725"/>
        <dbReference type="ChEBI" id="CHEBI:61527"/>
        <dbReference type="EC" id="2.6.1.16"/>
    </reaction>
</comment>
<dbReference type="PANTHER" id="PTHR10937">
    <property type="entry name" value="GLUCOSAMINE--FRUCTOSE-6-PHOSPHATE AMINOTRANSFERASE, ISOMERIZING"/>
    <property type="match status" value="1"/>
</dbReference>
<dbReference type="EC" id="2.6.1.16" evidence="2"/>
<dbReference type="GO" id="GO:0004360">
    <property type="term" value="F:glutamine-fructose-6-phosphate transaminase (isomerizing) activity"/>
    <property type="evidence" value="ECO:0007669"/>
    <property type="project" value="UniProtKB-EC"/>
</dbReference>
<dbReference type="GO" id="GO:0006487">
    <property type="term" value="P:protein N-linked glycosylation"/>
    <property type="evidence" value="ECO:0007669"/>
    <property type="project" value="TreeGrafter"/>
</dbReference>
<evidence type="ECO:0000313" key="5">
    <source>
        <dbReference type="Proteomes" id="UP000037392"/>
    </source>
</evidence>
<dbReference type="GO" id="GO:0006047">
    <property type="term" value="P:UDP-N-acetylglucosamine metabolic process"/>
    <property type="evidence" value="ECO:0007669"/>
    <property type="project" value="TreeGrafter"/>
</dbReference>
<evidence type="ECO:0000313" key="4">
    <source>
        <dbReference type="EMBL" id="KMW11965.1"/>
    </source>
</evidence>
<dbReference type="SUPFAM" id="SSF53697">
    <property type="entry name" value="SIS domain"/>
    <property type="match status" value="1"/>
</dbReference>
<accession>A0A0J9E8K9</accession>
<dbReference type="PATRIC" id="fig|742734.4.peg.5771"/>
<dbReference type="Gene3D" id="3.40.50.10490">
    <property type="entry name" value="Glucose-6-phosphate isomerase like protein, domain 1"/>
    <property type="match status" value="2"/>
</dbReference>
<dbReference type="EMBL" id="ADLK01000053">
    <property type="protein sequence ID" value="KMW11965.1"/>
    <property type="molecule type" value="Genomic_DNA"/>
</dbReference>
<dbReference type="GO" id="GO:0006002">
    <property type="term" value="P:fructose 6-phosphate metabolic process"/>
    <property type="evidence" value="ECO:0007669"/>
    <property type="project" value="TreeGrafter"/>
</dbReference>
<proteinExistence type="predicted"/>
<gene>
    <name evidence="4" type="ORF">HMPREF9470_05395</name>
</gene>
<dbReference type="OrthoDB" id="9782098at2"/>
<protein>
    <recommendedName>
        <fullName evidence="3">Glutamine--fructose-6-phosphate aminotransferase [isomerizing]</fullName>
        <ecNumber evidence="2">2.6.1.16</ecNumber>
    </recommendedName>
</protein>
<reference evidence="4 5" key="1">
    <citation type="submission" date="2011-04" db="EMBL/GenBank/DDBJ databases">
        <title>The Genome Sequence of Clostridium citroniae WAL-19142.</title>
        <authorList>
            <consortium name="The Broad Institute Genome Sequencing Platform"/>
            <person name="Earl A."/>
            <person name="Ward D."/>
            <person name="Feldgarden M."/>
            <person name="Gevers D."/>
            <person name="Warren Y.A."/>
            <person name="Tyrrell K.L."/>
            <person name="Citron D.M."/>
            <person name="Goldstein E.J."/>
            <person name="Daigneault M."/>
            <person name="Allen-Vercoe E."/>
            <person name="Young S.K."/>
            <person name="Zeng Q."/>
            <person name="Gargeya S."/>
            <person name="Fitzgerald M."/>
            <person name="Haas B."/>
            <person name="Abouelleil A."/>
            <person name="Alvarado L."/>
            <person name="Arachchi H.M."/>
            <person name="Berlin A."/>
            <person name="Brown A."/>
            <person name="Chapman S.B."/>
            <person name="Chen Z."/>
            <person name="Dunbar C."/>
            <person name="Freedman E."/>
            <person name="Gearin G."/>
            <person name="Gellesch M."/>
            <person name="Goldberg J."/>
            <person name="Griggs A."/>
            <person name="Gujja S."/>
            <person name="Heilman E.R."/>
            <person name="Heiman D."/>
            <person name="Howarth C."/>
            <person name="Larson L."/>
            <person name="Lui A."/>
            <person name="MacDonald P.J."/>
            <person name="Mehta T."/>
            <person name="Montmayeur A."/>
            <person name="Murphy C."/>
            <person name="Neiman D."/>
            <person name="Pearson M."/>
            <person name="Priest M."/>
            <person name="Roberts A."/>
            <person name="Saif S."/>
            <person name="Shea T."/>
            <person name="Shenoy N."/>
            <person name="Sisk P."/>
            <person name="Stolte C."/>
            <person name="Sykes S."/>
            <person name="White J."/>
            <person name="Yandava C."/>
            <person name="Wortman J."/>
            <person name="Nusbaum C."/>
            <person name="Birren B."/>
        </authorList>
    </citation>
    <scope>NUCLEOTIDE SEQUENCE [LARGE SCALE GENOMIC DNA]</scope>
    <source>
        <strain evidence="4 5">WAL-19142</strain>
    </source>
</reference>
<dbReference type="AlphaFoldDB" id="A0A0J9E8K9"/>
<comment type="caution">
    <text evidence="4">The sequence shown here is derived from an EMBL/GenBank/DDBJ whole genome shotgun (WGS) entry which is preliminary data.</text>
</comment>
<dbReference type="GO" id="GO:0097367">
    <property type="term" value="F:carbohydrate derivative binding"/>
    <property type="evidence" value="ECO:0007669"/>
    <property type="project" value="InterPro"/>
</dbReference>
<name>A0A0J9E8K9_9FIRM</name>
<dbReference type="GeneID" id="93166404"/>
<dbReference type="RefSeq" id="WP_048931211.1">
    <property type="nucleotide sequence ID" value="NZ_KQ235887.1"/>
</dbReference>
<evidence type="ECO:0000256" key="1">
    <source>
        <dbReference type="ARBA" id="ARBA00001031"/>
    </source>
</evidence>
<dbReference type="PANTHER" id="PTHR10937:SF0">
    <property type="entry name" value="GLUTAMINE--FRUCTOSE-6-PHOSPHATE TRANSAMINASE (ISOMERIZING)"/>
    <property type="match status" value="1"/>
</dbReference>